<dbReference type="InterPro" id="IPR027417">
    <property type="entry name" value="P-loop_NTPase"/>
</dbReference>
<accession>A0A3M8E089</accession>
<sequence length="650" mass="72706">MRNYLVYIKVEVSGRMPARARMQSPQAYVTPCFSVDKLFWEEQESRRLFVIGSSTSLALAFAIREQINRQVSKSGGAFTEAVVDELRGMVSGLVNETNRLYGQRVAVEASSPSAAEAYFSVSPWNQPQYESSEASAYPSHLSNTLTMTHKQLIKEAAQLYGQISGRALFLDEIERLSEKQGQPVSFMQEALQWLVLQEKTEIYPGIRLELRKGIVRHTLTFRCQRCGSERHILLCTCHTCGQGCAYCTACLDMGRSKCCTPYVCTAMPKHDNRAVIESGASPLQWSGQFSPAQSFAAEHARRFVASGNQSGRFLIWAVCGAGKTELIFPAINETLAKGGQVLVATPRKDVVLELVPRLARVFPTTKVIAVHGSSLEKWKDAQLVISTTHQVMRYYRRFDLVVVDEVDAFPFRGDEMLYRAVERAAADEGKCLFLSATPPRELTRKLVRKKFFQIAPSSATHVMLPLRYHGHLLPVPQVVQERQLERKMRTGVRMESLLGAAADTLDADRQLFLFVPRIEWIEHVVDYMVRFLPATDGIVAGVYAADPDREKKVMLFREKRLRLIVTTTILERGVTIPRSDVIVLGADDGVFDEASLVQIAGRVGRSADAPDGMVRFITAGSSRVPHAAVKQIKRMNRLGLSVRKEQVHHG</sequence>
<keyword evidence="1" id="KW-0547">Nucleotide-binding</keyword>
<evidence type="ECO:0000256" key="3">
    <source>
        <dbReference type="ARBA" id="ARBA00023125"/>
    </source>
</evidence>
<dbReference type="EMBL" id="RHHQ01000002">
    <property type="protein sequence ID" value="RNB92657.1"/>
    <property type="molecule type" value="Genomic_DNA"/>
</dbReference>
<reference evidence="6 7" key="1">
    <citation type="submission" date="2018-10" db="EMBL/GenBank/DDBJ databases">
        <title>Phylogenomics of Brevibacillus.</title>
        <authorList>
            <person name="Dunlap C."/>
        </authorList>
    </citation>
    <scope>NUCLEOTIDE SEQUENCE [LARGE SCALE GENOMIC DNA]</scope>
    <source>
        <strain evidence="6 7">JCM 15716</strain>
    </source>
</reference>
<keyword evidence="6" id="KW-0378">Hydrolase</keyword>
<dbReference type="AlphaFoldDB" id="A0A3M8E089"/>
<dbReference type="GO" id="GO:0006302">
    <property type="term" value="P:double-strand break repair"/>
    <property type="evidence" value="ECO:0007669"/>
    <property type="project" value="TreeGrafter"/>
</dbReference>
<dbReference type="Pfam" id="PF00270">
    <property type="entry name" value="DEAD"/>
    <property type="match status" value="1"/>
</dbReference>
<feature type="domain" description="Helicase ATP-binding" evidence="4">
    <location>
        <begin position="304"/>
        <end position="456"/>
    </location>
</feature>
<dbReference type="Proteomes" id="UP000271031">
    <property type="component" value="Unassembled WGS sequence"/>
</dbReference>
<proteinExistence type="predicted"/>
<dbReference type="SMART" id="SM00490">
    <property type="entry name" value="HELICc"/>
    <property type="match status" value="1"/>
</dbReference>
<dbReference type="PROSITE" id="PS51194">
    <property type="entry name" value="HELICASE_CTER"/>
    <property type="match status" value="1"/>
</dbReference>
<dbReference type="GO" id="GO:0003677">
    <property type="term" value="F:DNA binding"/>
    <property type="evidence" value="ECO:0007669"/>
    <property type="project" value="UniProtKB-KW"/>
</dbReference>
<keyword evidence="3" id="KW-0238">DNA-binding</keyword>
<name>A0A3M8E089_9BACL</name>
<evidence type="ECO:0000313" key="6">
    <source>
        <dbReference type="EMBL" id="RNB92657.1"/>
    </source>
</evidence>
<feature type="domain" description="Helicase C-terminal" evidence="5">
    <location>
        <begin position="497"/>
        <end position="650"/>
    </location>
</feature>
<dbReference type="Gene3D" id="3.40.50.300">
    <property type="entry name" value="P-loop containing nucleotide triphosphate hydrolases"/>
    <property type="match status" value="2"/>
</dbReference>
<dbReference type="RefSeq" id="WP_122915914.1">
    <property type="nucleotide sequence ID" value="NZ_RHHQ01000002.1"/>
</dbReference>
<dbReference type="GO" id="GO:0005524">
    <property type="term" value="F:ATP binding"/>
    <property type="evidence" value="ECO:0007669"/>
    <property type="project" value="UniProtKB-KW"/>
</dbReference>
<dbReference type="OrthoDB" id="2077914at2"/>
<dbReference type="PANTHER" id="PTHR30580">
    <property type="entry name" value="PRIMOSOMAL PROTEIN N"/>
    <property type="match status" value="1"/>
</dbReference>
<dbReference type="GO" id="GO:0043138">
    <property type="term" value="F:3'-5' DNA helicase activity"/>
    <property type="evidence" value="ECO:0007669"/>
    <property type="project" value="TreeGrafter"/>
</dbReference>
<dbReference type="SUPFAM" id="SSF52540">
    <property type="entry name" value="P-loop containing nucleoside triphosphate hydrolases"/>
    <property type="match status" value="1"/>
</dbReference>
<evidence type="ECO:0000259" key="5">
    <source>
        <dbReference type="PROSITE" id="PS51194"/>
    </source>
</evidence>
<dbReference type="InterPro" id="IPR001650">
    <property type="entry name" value="Helicase_C-like"/>
</dbReference>
<organism evidence="6 7">
    <name type="scientific">Brevibacillus fluminis</name>
    <dbReference type="NCBI Taxonomy" id="511487"/>
    <lineage>
        <taxon>Bacteria</taxon>
        <taxon>Bacillati</taxon>
        <taxon>Bacillota</taxon>
        <taxon>Bacilli</taxon>
        <taxon>Bacillales</taxon>
        <taxon>Paenibacillaceae</taxon>
        <taxon>Brevibacillus</taxon>
    </lineage>
</organism>
<dbReference type="InterPro" id="IPR011545">
    <property type="entry name" value="DEAD/DEAH_box_helicase_dom"/>
</dbReference>
<keyword evidence="7" id="KW-1185">Reference proteome</keyword>
<gene>
    <name evidence="6" type="ORF">EDM56_00485</name>
</gene>
<keyword evidence="2" id="KW-0067">ATP-binding</keyword>
<dbReference type="InterPro" id="IPR014001">
    <property type="entry name" value="Helicase_ATP-bd"/>
</dbReference>
<keyword evidence="6" id="KW-0347">Helicase</keyword>
<dbReference type="PROSITE" id="PS51192">
    <property type="entry name" value="HELICASE_ATP_BIND_1"/>
    <property type="match status" value="1"/>
</dbReference>
<protein>
    <submittedName>
        <fullName evidence="6">DEAD/DEAH box helicase</fullName>
    </submittedName>
</protein>
<evidence type="ECO:0000259" key="4">
    <source>
        <dbReference type="PROSITE" id="PS51192"/>
    </source>
</evidence>
<evidence type="ECO:0000256" key="1">
    <source>
        <dbReference type="ARBA" id="ARBA00022741"/>
    </source>
</evidence>
<evidence type="ECO:0000256" key="2">
    <source>
        <dbReference type="ARBA" id="ARBA00022840"/>
    </source>
</evidence>
<comment type="caution">
    <text evidence="6">The sequence shown here is derived from an EMBL/GenBank/DDBJ whole genome shotgun (WGS) entry which is preliminary data.</text>
</comment>
<dbReference type="GO" id="GO:0006310">
    <property type="term" value="P:DNA recombination"/>
    <property type="evidence" value="ECO:0007669"/>
    <property type="project" value="TreeGrafter"/>
</dbReference>
<dbReference type="GO" id="GO:0006270">
    <property type="term" value="P:DNA replication initiation"/>
    <property type="evidence" value="ECO:0007669"/>
    <property type="project" value="TreeGrafter"/>
</dbReference>
<evidence type="ECO:0000313" key="7">
    <source>
        <dbReference type="Proteomes" id="UP000271031"/>
    </source>
</evidence>
<dbReference type="SMART" id="SM00487">
    <property type="entry name" value="DEXDc"/>
    <property type="match status" value="1"/>
</dbReference>
<dbReference type="Pfam" id="PF00271">
    <property type="entry name" value="Helicase_C"/>
    <property type="match status" value="1"/>
</dbReference>
<dbReference type="PANTHER" id="PTHR30580:SF1">
    <property type="entry name" value="COMF OPERON PROTEIN 1"/>
    <property type="match status" value="1"/>
</dbReference>